<accession>A0ABN6NX45</accession>
<reference evidence="2 3" key="1">
    <citation type="journal article" date="2016" name="Microbes Environ.">
        <title>Phylogenetically diverse aerobic anoxygenic phototrophic bacteria isolated from epilithic biofilms in Tama river, Japan.</title>
        <authorList>
            <person name="Hirose S."/>
            <person name="Matsuura K."/>
            <person name="Haruta S."/>
        </authorList>
    </citation>
    <scope>NUCLEOTIDE SEQUENCE [LARGE SCALE GENOMIC DNA]</scope>
    <source>
        <strain evidence="2 3">S08</strain>
    </source>
</reference>
<evidence type="ECO:0008006" key="4">
    <source>
        <dbReference type="Google" id="ProtNLM"/>
    </source>
</evidence>
<name>A0ABN6NX45_9PROT</name>
<gene>
    <name evidence="2" type="ORF">Rmf_05100</name>
</gene>
<dbReference type="RefSeq" id="WP_244457902.1">
    <property type="nucleotide sequence ID" value="NZ_AP025637.1"/>
</dbReference>
<organism evidence="2 3">
    <name type="scientific">Roseomonas fluvialis</name>
    <dbReference type="NCBI Taxonomy" id="1750527"/>
    <lineage>
        <taxon>Bacteria</taxon>
        <taxon>Pseudomonadati</taxon>
        <taxon>Pseudomonadota</taxon>
        <taxon>Alphaproteobacteria</taxon>
        <taxon>Acetobacterales</taxon>
        <taxon>Roseomonadaceae</taxon>
        <taxon>Roseomonas</taxon>
    </lineage>
</organism>
<dbReference type="Proteomes" id="UP000831327">
    <property type="component" value="Chromosome"/>
</dbReference>
<evidence type="ECO:0000313" key="3">
    <source>
        <dbReference type="Proteomes" id="UP000831327"/>
    </source>
</evidence>
<sequence>MLRMLFLLIGFGVVGAGAWFVLAQPPPPPLPRASAGTGQAPRPATFSAPAGSGLQTPFGDAMFRWRCTTGLREALGERPDWPTRRVAGFCLCVADRMREDGLRDVPRFAGDGLAAALETAEAQLCRRP</sequence>
<feature type="region of interest" description="Disordered" evidence="1">
    <location>
        <begin position="31"/>
        <end position="55"/>
    </location>
</feature>
<protein>
    <recommendedName>
        <fullName evidence="4">Rap1a immunity protein domain-containing protein</fullName>
    </recommendedName>
</protein>
<proteinExistence type="predicted"/>
<evidence type="ECO:0000256" key="1">
    <source>
        <dbReference type="SAM" id="MobiDB-lite"/>
    </source>
</evidence>
<dbReference type="EMBL" id="AP025637">
    <property type="protein sequence ID" value="BDG70581.1"/>
    <property type="molecule type" value="Genomic_DNA"/>
</dbReference>
<evidence type="ECO:0000313" key="2">
    <source>
        <dbReference type="EMBL" id="BDG70581.1"/>
    </source>
</evidence>
<keyword evidence="3" id="KW-1185">Reference proteome</keyword>